<dbReference type="Pfam" id="PF02463">
    <property type="entry name" value="SMC_N"/>
    <property type="match status" value="1"/>
</dbReference>
<accession>A0A2J7QS01</accession>
<dbReference type="Gene3D" id="6.10.140.1720">
    <property type="match status" value="1"/>
</dbReference>
<dbReference type="GO" id="GO:0005524">
    <property type="term" value="F:ATP binding"/>
    <property type="evidence" value="ECO:0007669"/>
    <property type="project" value="InterPro"/>
</dbReference>
<keyword evidence="1 2" id="KW-0175">Coiled coil</keyword>
<keyword evidence="5" id="KW-1185">Reference proteome</keyword>
<dbReference type="InterPro" id="IPR003395">
    <property type="entry name" value="RecF/RecN/SMC_N"/>
</dbReference>
<evidence type="ECO:0000313" key="5">
    <source>
        <dbReference type="Proteomes" id="UP000235965"/>
    </source>
</evidence>
<dbReference type="InterPro" id="IPR010935">
    <property type="entry name" value="SMC_hinge"/>
</dbReference>
<dbReference type="InterPro" id="IPR024704">
    <property type="entry name" value="SMC"/>
</dbReference>
<reference evidence="4 5" key="1">
    <citation type="submission" date="2017-12" db="EMBL/GenBank/DDBJ databases">
        <title>Hemimetabolous genomes reveal molecular basis of termite eusociality.</title>
        <authorList>
            <person name="Harrison M.C."/>
            <person name="Jongepier E."/>
            <person name="Robertson H.M."/>
            <person name="Arning N."/>
            <person name="Bitard-Feildel T."/>
            <person name="Chao H."/>
            <person name="Childers C.P."/>
            <person name="Dinh H."/>
            <person name="Doddapaneni H."/>
            <person name="Dugan S."/>
            <person name="Gowin J."/>
            <person name="Greiner C."/>
            <person name="Han Y."/>
            <person name="Hu H."/>
            <person name="Hughes D.S.T."/>
            <person name="Huylmans A.-K."/>
            <person name="Kemena C."/>
            <person name="Kremer L.P.M."/>
            <person name="Lee S.L."/>
            <person name="Lopez-Ezquerra A."/>
            <person name="Mallet L."/>
            <person name="Monroy-Kuhn J.M."/>
            <person name="Moser A."/>
            <person name="Murali S.C."/>
            <person name="Muzny D.M."/>
            <person name="Otani S."/>
            <person name="Piulachs M.-D."/>
            <person name="Poelchau M."/>
            <person name="Qu J."/>
            <person name="Schaub F."/>
            <person name="Wada-Katsumata A."/>
            <person name="Worley K.C."/>
            <person name="Xie Q."/>
            <person name="Ylla G."/>
            <person name="Poulsen M."/>
            <person name="Gibbs R.A."/>
            <person name="Schal C."/>
            <person name="Richards S."/>
            <person name="Belles X."/>
            <person name="Korb J."/>
            <person name="Bornberg-Bauer E."/>
        </authorList>
    </citation>
    <scope>NUCLEOTIDE SEQUENCE [LARGE SCALE GENOMIC DNA]</scope>
    <source>
        <tissue evidence="4">Whole body</tissue>
    </source>
</reference>
<dbReference type="PANTHER" id="PTHR43977">
    <property type="entry name" value="STRUCTURAL MAINTENANCE OF CHROMOSOMES PROTEIN 3"/>
    <property type="match status" value="1"/>
</dbReference>
<dbReference type="SUPFAM" id="SSF52540">
    <property type="entry name" value="P-loop containing nucleoside triphosphate hydrolases"/>
    <property type="match status" value="1"/>
</dbReference>
<feature type="coiled-coil region" evidence="2">
    <location>
        <begin position="257"/>
        <end position="357"/>
    </location>
</feature>
<organism evidence="4 5">
    <name type="scientific">Cryptotermes secundus</name>
    <dbReference type="NCBI Taxonomy" id="105785"/>
    <lineage>
        <taxon>Eukaryota</taxon>
        <taxon>Metazoa</taxon>
        <taxon>Ecdysozoa</taxon>
        <taxon>Arthropoda</taxon>
        <taxon>Hexapoda</taxon>
        <taxon>Insecta</taxon>
        <taxon>Pterygota</taxon>
        <taxon>Neoptera</taxon>
        <taxon>Polyneoptera</taxon>
        <taxon>Dictyoptera</taxon>
        <taxon>Blattodea</taxon>
        <taxon>Blattoidea</taxon>
        <taxon>Termitoidae</taxon>
        <taxon>Kalotermitidae</taxon>
        <taxon>Cryptotermitinae</taxon>
        <taxon>Cryptotermes</taxon>
    </lineage>
</organism>
<protein>
    <recommendedName>
        <fullName evidence="3">SMC hinge domain-containing protein</fullName>
    </recommendedName>
</protein>
<name>A0A2J7QS01_9NEOP</name>
<dbReference type="SUPFAM" id="SSF75553">
    <property type="entry name" value="Smc hinge domain"/>
    <property type="match status" value="1"/>
</dbReference>
<dbReference type="SMART" id="SM00968">
    <property type="entry name" value="SMC_hinge"/>
    <property type="match status" value="1"/>
</dbReference>
<comment type="caution">
    <text evidence="4">The sequence shown here is derived from an EMBL/GenBank/DDBJ whole genome shotgun (WGS) entry which is preliminary data.</text>
</comment>
<sequence>MQGRITKVLNMKPPEILAMIEEAAGTRMYECKKQQAQKTIEKKDAKLIELNAVINEEINPKLQKMHDERSRYLEYQKVQRELEYHTRFHIAWQYYSAQEVRGKTKERLEDVHRNVQDIKQKIKDGEKEIQDLDQQTVDLKEKKNMEGGSKLQALEMELKAKEKEEAEVVAAHKANHDSVVSEEKKKKQLEQSLRVDEASLSVKEAELQKVQEHFHELKDRDTADAAALATAQRKFQNLSTGLMTDGDGGDSTLQDQLMAAKQEEAQAQTEVKQSQMQLQHYQKELREKQQELEQTATEYEKDRRNLENMEKEHANMETQLQKIQYEDGHIEQLQDERQQLLSEIRKLKEKIDTFEARYPHLNFQYHDPEHNFKRSAVKGLICKLFKLKEKHAATALEVAGGERLFNVIVDTEVTAKKLLQKGQLQRRTTIIPLNKIVGHSLDQSTVRLAQQLVGKENVHTALSLIEYDPAIHPAMQWVFGQMFICKDMETAKKIAFHERILKKSVTLDGDVFDPSGTLSGGARKKGTPLLELLEDVYKTQEELNSKEQRVAEIDNKIKNLTRVAERYRQLKGELELMTYKVELVRRKLQQTVHHQHQEEVDGLKAKIVELEENVNHCKQVQIVSSKKAKELENKLKDAKSIQEKALKNAENEMKELKRKSEESRSKWKQREQEFETLNLEINELKASIETGHAQIQASKGAIVQLTEQGGKLQEQVAEAKASVQKFMSEVKAQKGTFTAITKEIQQIEQRKEKIIKDNGDFELEIKKLEHEAAKIQADSKECNSKVSALEHKYSWIKEEKRYFGNPGGNYDFKEKDPREIGKHIVKLQEKSEKLGRNIDTRAMNLLGKEEEQYADLMKRKRTVEADKVKIITVIKELDRKKKEAVRKAWEQVNKDFGSIFSTLLPGAQGCLQPPEGMDVLDGLEVKVGFGGIWKDSLGELSGGQRSLVALSLILAMLLFKPAPIYILDEVDAALDLSHTQNIGNMLRTHFKHSQVW</sequence>
<dbReference type="Gene3D" id="3.30.70.1620">
    <property type="match status" value="1"/>
</dbReference>
<dbReference type="Gene3D" id="3.40.50.300">
    <property type="entry name" value="P-loop containing nucleotide triphosphate hydrolases"/>
    <property type="match status" value="1"/>
</dbReference>
<dbReference type="GO" id="GO:0051276">
    <property type="term" value="P:chromosome organization"/>
    <property type="evidence" value="ECO:0007669"/>
    <property type="project" value="InterPro"/>
</dbReference>
<dbReference type="PIRSF" id="PIRSF005719">
    <property type="entry name" value="SMC"/>
    <property type="match status" value="1"/>
</dbReference>
<dbReference type="FunFam" id="1.20.1060.20:FF:000005">
    <property type="entry name" value="Structural maintenance of chromosomes 2"/>
    <property type="match status" value="1"/>
</dbReference>
<dbReference type="InterPro" id="IPR036277">
    <property type="entry name" value="SMC_hinge_sf"/>
</dbReference>
<dbReference type="GO" id="GO:0016887">
    <property type="term" value="F:ATP hydrolysis activity"/>
    <property type="evidence" value="ECO:0007669"/>
    <property type="project" value="InterPro"/>
</dbReference>
<feature type="coiled-coil region" evidence="2">
    <location>
        <begin position="702"/>
        <end position="785"/>
    </location>
</feature>
<proteinExistence type="predicted"/>
<dbReference type="GO" id="GO:0005694">
    <property type="term" value="C:chromosome"/>
    <property type="evidence" value="ECO:0007669"/>
    <property type="project" value="InterPro"/>
</dbReference>
<evidence type="ECO:0000259" key="3">
    <source>
        <dbReference type="SMART" id="SM00968"/>
    </source>
</evidence>
<gene>
    <name evidence="4" type="ORF">B7P43_G10071</name>
</gene>
<dbReference type="Proteomes" id="UP000235965">
    <property type="component" value="Unassembled WGS sequence"/>
</dbReference>
<dbReference type="AlphaFoldDB" id="A0A2J7QS01"/>
<evidence type="ECO:0000256" key="1">
    <source>
        <dbReference type="ARBA" id="ARBA00023054"/>
    </source>
</evidence>
<evidence type="ECO:0000313" key="4">
    <source>
        <dbReference type="EMBL" id="PNF31372.1"/>
    </source>
</evidence>
<dbReference type="Gene3D" id="1.10.287.1490">
    <property type="match status" value="1"/>
</dbReference>
<feature type="coiled-coil region" evidence="2">
    <location>
        <begin position="529"/>
        <end position="666"/>
    </location>
</feature>
<dbReference type="Pfam" id="PF06470">
    <property type="entry name" value="SMC_hinge"/>
    <property type="match status" value="1"/>
</dbReference>
<dbReference type="Gene3D" id="1.20.1060.20">
    <property type="match status" value="1"/>
</dbReference>
<feature type="coiled-coil region" evidence="2">
    <location>
        <begin position="108"/>
        <end position="171"/>
    </location>
</feature>
<feature type="domain" description="SMC hinge" evidence="3">
    <location>
        <begin position="375"/>
        <end position="495"/>
    </location>
</feature>
<dbReference type="EMBL" id="NEVH01011881">
    <property type="protein sequence ID" value="PNF31372.1"/>
    <property type="molecule type" value="Genomic_DNA"/>
</dbReference>
<dbReference type="OrthoDB" id="10255539at2759"/>
<dbReference type="InterPro" id="IPR027417">
    <property type="entry name" value="P-loop_NTPase"/>
</dbReference>
<evidence type="ECO:0000256" key="2">
    <source>
        <dbReference type="SAM" id="Coils"/>
    </source>
</evidence>